<dbReference type="GO" id="GO:0004792">
    <property type="term" value="F:thiosulfate-cyanide sulfurtransferase activity"/>
    <property type="evidence" value="ECO:0007669"/>
    <property type="project" value="TreeGrafter"/>
</dbReference>
<dbReference type="GO" id="GO:0008146">
    <property type="term" value="F:sulfotransferase activity"/>
    <property type="evidence" value="ECO:0007669"/>
    <property type="project" value="TreeGrafter"/>
</dbReference>
<dbReference type="InterPro" id="IPR045886">
    <property type="entry name" value="ThiF/MoeB/HesA"/>
</dbReference>
<dbReference type="GO" id="GO:0016779">
    <property type="term" value="F:nucleotidyltransferase activity"/>
    <property type="evidence" value="ECO:0007669"/>
    <property type="project" value="UniProtKB-KW"/>
</dbReference>
<dbReference type="NCBIfam" id="NF004281">
    <property type="entry name" value="PRK05690.1"/>
    <property type="match status" value="1"/>
</dbReference>
<organism evidence="3 4">
    <name type="scientific">Bowmanella dokdonensis</name>
    <dbReference type="NCBI Taxonomy" id="751969"/>
    <lineage>
        <taxon>Bacteria</taxon>
        <taxon>Pseudomonadati</taxon>
        <taxon>Pseudomonadota</taxon>
        <taxon>Gammaproteobacteria</taxon>
        <taxon>Alteromonadales</taxon>
        <taxon>Alteromonadaceae</taxon>
        <taxon>Bowmanella</taxon>
    </lineage>
</organism>
<name>A0A939IMZ3_9ALTE</name>
<reference evidence="3" key="1">
    <citation type="submission" date="2021-03" db="EMBL/GenBank/DDBJ databases">
        <title>novel species isolated from a fishpond in China.</title>
        <authorList>
            <person name="Lu H."/>
            <person name="Cai Z."/>
        </authorList>
    </citation>
    <scope>NUCLEOTIDE SEQUENCE</scope>
    <source>
        <strain evidence="3">JCM 30855</strain>
    </source>
</reference>
<dbReference type="InterPro" id="IPR000594">
    <property type="entry name" value="ThiF_NAD_FAD-bd"/>
</dbReference>
<evidence type="ECO:0000259" key="2">
    <source>
        <dbReference type="Pfam" id="PF00899"/>
    </source>
</evidence>
<dbReference type="CDD" id="cd00757">
    <property type="entry name" value="ThiF_MoeB_HesA_family"/>
    <property type="match status" value="1"/>
</dbReference>
<evidence type="ECO:0000313" key="4">
    <source>
        <dbReference type="Proteomes" id="UP000664654"/>
    </source>
</evidence>
<dbReference type="PANTHER" id="PTHR10953">
    <property type="entry name" value="UBIQUITIN-ACTIVATING ENZYME E1"/>
    <property type="match status" value="1"/>
</dbReference>
<dbReference type="RefSeq" id="WP_206572431.1">
    <property type="nucleotide sequence ID" value="NZ_JAFKCV010000002.1"/>
</dbReference>
<dbReference type="GO" id="GO:0008641">
    <property type="term" value="F:ubiquitin-like modifier activating enzyme activity"/>
    <property type="evidence" value="ECO:0007669"/>
    <property type="project" value="InterPro"/>
</dbReference>
<evidence type="ECO:0000256" key="1">
    <source>
        <dbReference type="ARBA" id="ARBA00009919"/>
    </source>
</evidence>
<dbReference type="Pfam" id="PF00899">
    <property type="entry name" value="ThiF"/>
    <property type="match status" value="1"/>
</dbReference>
<comment type="caution">
    <text evidence="3">The sequence shown here is derived from an EMBL/GenBank/DDBJ whole genome shotgun (WGS) entry which is preliminary data.</text>
</comment>
<dbReference type="Proteomes" id="UP000664654">
    <property type="component" value="Unassembled WGS sequence"/>
</dbReference>
<gene>
    <name evidence="3" type="primary">moeB</name>
    <name evidence="3" type="ORF">J0A66_03620</name>
</gene>
<dbReference type="FunFam" id="3.40.50.720:FF:000080">
    <property type="entry name" value="Thiazole biosynthesis adenylyltransferase ThiF"/>
    <property type="match status" value="1"/>
</dbReference>
<dbReference type="SUPFAM" id="SSF69572">
    <property type="entry name" value="Activating enzymes of the ubiquitin-like proteins"/>
    <property type="match status" value="1"/>
</dbReference>
<keyword evidence="3" id="KW-0548">Nucleotidyltransferase</keyword>
<comment type="similarity">
    <text evidence="1">Belongs to the HesA/MoeB/ThiF family.</text>
</comment>
<protein>
    <submittedName>
        <fullName evidence="3">Molybdopterin-synthase adenylyltransferase MoeB</fullName>
    </submittedName>
</protein>
<dbReference type="InterPro" id="IPR035985">
    <property type="entry name" value="Ubiquitin-activating_enz"/>
</dbReference>
<sequence length="259" mass="28111">MSQNPPLRTLTAAQAMRYNRHISLPGMDLDGQERLLNARVLMIGVGGLGNAAAQYLVAAGLGSLTLCDDDRVEMTNLQRQVLFAEQDVGQGKCQAAQARLQAMNSDAQITILPARLDEARLAEQIQGHDLVLDCTDNLASRNLINRLCVKQLKPLVSGAAIRLEGQLFCYLPANNLPCYQCFSRLFSEQQLSCSEAGILAPVVGLIGIMQALEAIKILTGIGKPVTGQIQLFDAQTSQWQCYQLKPDPHCPVCASAYSD</sequence>
<dbReference type="AlphaFoldDB" id="A0A939IMZ3"/>
<dbReference type="GO" id="GO:0005829">
    <property type="term" value="C:cytosol"/>
    <property type="evidence" value="ECO:0007669"/>
    <property type="project" value="TreeGrafter"/>
</dbReference>
<feature type="domain" description="THIF-type NAD/FAD binding fold" evidence="2">
    <location>
        <begin position="18"/>
        <end position="252"/>
    </location>
</feature>
<accession>A0A939IMZ3</accession>
<keyword evidence="3" id="KW-0808">Transferase</keyword>
<dbReference type="PANTHER" id="PTHR10953:SF240">
    <property type="entry name" value="SULFUR CARRIER PROTEIN THIS ADENYLYLTRANSFERASE"/>
    <property type="match status" value="1"/>
</dbReference>
<proteinExistence type="inferred from homology"/>
<dbReference type="EMBL" id="JAFKCV010000002">
    <property type="protein sequence ID" value="MBN7824310.1"/>
    <property type="molecule type" value="Genomic_DNA"/>
</dbReference>
<evidence type="ECO:0000313" key="3">
    <source>
        <dbReference type="EMBL" id="MBN7824310.1"/>
    </source>
</evidence>
<dbReference type="Gene3D" id="3.40.50.720">
    <property type="entry name" value="NAD(P)-binding Rossmann-like Domain"/>
    <property type="match status" value="1"/>
</dbReference>
<keyword evidence="4" id="KW-1185">Reference proteome</keyword>